<dbReference type="PANTHER" id="PTHR38787:SF3">
    <property type="entry name" value="REGULATORY P DOMAIN-CONTAINING PROTEIN"/>
    <property type="match status" value="1"/>
</dbReference>
<name>A0A6V8KFL2_9ACTN</name>
<evidence type="ECO:0000256" key="2">
    <source>
        <dbReference type="SAM" id="SignalP"/>
    </source>
</evidence>
<dbReference type="RefSeq" id="WP_246273843.1">
    <property type="nucleotide sequence ID" value="NZ_BAABGO010000029.1"/>
</dbReference>
<comment type="caution">
    <text evidence="3">The sequence shown here is derived from an EMBL/GenBank/DDBJ whole genome shotgun (WGS) entry which is preliminary data.</text>
</comment>
<proteinExistence type="predicted"/>
<feature type="region of interest" description="Disordered" evidence="1">
    <location>
        <begin position="26"/>
        <end position="64"/>
    </location>
</feature>
<feature type="signal peptide" evidence="2">
    <location>
        <begin position="1"/>
        <end position="26"/>
    </location>
</feature>
<sequence length="446" mass="47897">MRRRPLYLMIPLSVVAILSVSLGASASAPMDPDRTGPRDLKSMPWLSADGGHDHDHDRPEDVDPLSIPQAAAAQASCSGGMAGGYPCSNVDLLGNLPLSAIGGGSGSAGWGWTDASTGKEYAIVGRTTGTSFVDISDPVNPRYLGNLPSATGTSSWRELSVHNNHVYIVSDNNGAHGMQIFNLARLRTVTTPQTFTADARNTSFNNGHTIHINNATGYAYVNGSNTCSGGSRVFNLANPTSPSFAGCVSGDGYTHDAQAVVYRGPHTAYQGREILMASNEDTLTVWDVTNKAAPVRLARQTYAGRGYTHQGWFTENHRYFVLDDELDETRLGHRSKTYVFDMASLTAPVLVGTYLGPTAATDHNQFVKGNYSYQANYRAGLRILRLTNIANPSTMTEAGYFDVDPSSNAAGFAGAWHVYPFYPSGNVAIFSIQRGLFVVRPNLPTS</sequence>
<evidence type="ECO:0008006" key="5">
    <source>
        <dbReference type="Google" id="ProtNLM"/>
    </source>
</evidence>
<keyword evidence="2" id="KW-0732">Signal</keyword>
<feature type="compositionally biased region" description="Basic and acidic residues" evidence="1">
    <location>
        <begin position="50"/>
        <end position="61"/>
    </location>
</feature>
<dbReference type="Pfam" id="PF08309">
    <property type="entry name" value="LVIVD"/>
    <property type="match status" value="1"/>
</dbReference>
<evidence type="ECO:0000256" key="1">
    <source>
        <dbReference type="SAM" id="MobiDB-lite"/>
    </source>
</evidence>
<dbReference type="InterPro" id="IPR027589">
    <property type="entry name" value="Choice_anch_B"/>
</dbReference>
<reference evidence="3 4" key="2">
    <citation type="submission" date="2020-03" db="EMBL/GenBank/DDBJ databases">
        <authorList>
            <person name="Ichikawa N."/>
            <person name="Kimura A."/>
            <person name="Kitahashi Y."/>
            <person name="Uohara A."/>
        </authorList>
    </citation>
    <scope>NUCLEOTIDE SEQUENCE [LARGE SCALE GENOMIC DNA]</scope>
    <source>
        <strain evidence="3 4">NBRC 108639</strain>
    </source>
</reference>
<dbReference type="EMBL" id="BLPF01000002">
    <property type="protein sequence ID" value="GFJ80826.1"/>
    <property type="molecule type" value="Genomic_DNA"/>
</dbReference>
<dbReference type="GO" id="GO:0005576">
    <property type="term" value="C:extracellular region"/>
    <property type="evidence" value="ECO:0007669"/>
    <property type="project" value="TreeGrafter"/>
</dbReference>
<keyword evidence="4" id="KW-1185">Reference proteome</keyword>
<evidence type="ECO:0000313" key="4">
    <source>
        <dbReference type="Proteomes" id="UP000482800"/>
    </source>
</evidence>
<protein>
    <recommendedName>
        <fullName evidence="5">Regulatory P domain-containing protein</fullName>
    </recommendedName>
</protein>
<evidence type="ECO:0000313" key="3">
    <source>
        <dbReference type="EMBL" id="GFJ80826.1"/>
    </source>
</evidence>
<dbReference type="PANTHER" id="PTHR38787">
    <property type="entry name" value="REGULATORY P DOMAIN-CONTAINING PROTEIN"/>
    <property type="match status" value="1"/>
</dbReference>
<dbReference type="AlphaFoldDB" id="A0A6V8KFL2"/>
<dbReference type="NCBIfam" id="TIGR04312">
    <property type="entry name" value="choice_anch_B"/>
    <property type="match status" value="1"/>
</dbReference>
<organism evidence="3 4">
    <name type="scientific">Phytohabitans houttuyneae</name>
    <dbReference type="NCBI Taxonomy" id="1076126"/>
    <lineage>
        <taxon>Bacteria</taxon>
        <taxon>Bacillati</taxon>
        <taxon>Actinomycetota</taxon>
        <taxon>Actinomycetes</taxon>
        <taxon>Micromonosporales</taxon>
        <taxon>Micromonosporaceae</taxon>
    </lineage>
</organism>
<dbReference type="Proteomes" id="UP000482800">
    <property type="component" value="Unassembled WGS sequence"/>
</dbReference>
<dbReference type="InterPro" id="IPR013211">
    <property type="entry name" value="LVIVD"/>
</dbReference>
<feature type="chain" id="PRO_5028937666" description="Regulatory P domain-containing protein" evidence="2">
    <location>
        <begin position="27"/>
        <end position="446"/>
    </location>
</feature>
<feature type="compositionally biased region" description="Basic and acidic residues" evidence="1">
    <location>
        <begin position="31"/>
        <end position="41"/>
    </location>
</feature>
<reference evidence="3 4" key="1">
    <citation type="submission" date="2020-03" db="EMBL/GenBank/DDBJ databases">
        <title>Whole genome shotgun sequence of Phytohabitans houttuyneae NBRC 108639.</title>
        <authorList>
            <person name="Komaki H."/>
            <person name="Tamura T."/>
        </authorList>
    </citation>
    <scope>NUCLEOTIDE SEQUENCE [LARGE SCALE GENOMIC DNA]</scope>
    <source>
        <strain evidence="3 4">NBRC 108639</strain>
    </source>
</reference>
<gene>
    <name evidence="3" type="ORF">Phou_050060</name>
</gene>
<accession>A0A6V8KFL2</accession>